<dbReference type="GO" id="GO:1990883">
    <property type="term" value="F:18S rRNA cytidine N-acetyltransferase activity"/>
    <property type="evidence" value="ECO:0007669"/>
    <property type="project" value="TreeGrafter"/>
</dbReference>
<feature type="domain" description="Possible tRNA binding" evidence="2">
    <location>
        <begin position="3"/>
        <end position="162"/>
    </location>
</feature>
<dbReference type="Pfam" id="PF13725">
    <property type="entry name" value="tRNA_bind_2"/>
    <property type="match status" value="1"/>
</dbReference>
<sequence length="212" mass="23715">MVHLTVYDVKRLELYAKNLADYHLCMDLLPALARVYFLNQMGDVHLSPVQAGILMGLGLQHRTVDALAKEFEIPATQLLGLFNRIVRKILTFLNGVLEKDLEEALSRVKEPEMQPLALSLDQELKDAEKELKEKQGKKLANLQLGSLEQFKIKGSEDDWESVLGSKHSGIVSVKSGVKRALGNDTNGLGLGNIEKTKKKKKFKPNRGKGKKR</sequence>
<evidence type="ECO:0000313" key="3">
    <source>
        <dbReference type="EMBL" id="CAD7243234.1"/>
    </source>
</evidence>
<dbReference type="InterPro" id="IPR027992">
    <property type="entry name" value="tRNA_bind_dom"/>
</dbReference>
<dbReference type="InterPro" id="IPR032672">
    <property type="entry name" value="TmcA/NAT10/Kre33"/>
</dbReference>
<feature type="compositionally biased region" description="Basic residues" evidence="1">
    <location>
        <begin position="196"/>
        <end position="212"/>
    </location>
</feature>
<feature type="region of interest" description="Disordered" evidence="1">
    <location>
        <begin position="180"/>
        <end position="212"/>
    </location>
</feature>
<protein>
    <recommendedName>
        <fullName evidence="2">Possible tRNA binding domain-containing protein</fullName>
    </recommendedName>
</protein>
<evidence type="ECO:0000256" key="1">
    <source>
        <dbReference type="SAM" id="MobiDB-lite"/>
    </source>
</evidence>
<dbReference type="OrthoDB" id="10067491at2759"/>
<dbReference type="EMBL" id="LR899909">
    <property type="protein sequence ID" value="CAD7243234.1"/>
    <property type="molecule type" value="Genomic_DNA"/>
</dbReference>
<reference evidence="3" key="1">
    <citation type="submission" date="2020-11" db="EMBL/GenBank/DDBJ databases">
        <authorList>
            <person name="Tran Van P."/>
        </authorList>
    </citation>
    <scope>NUCLEOTIDE SEQUENCE</scope>
</reference>
<organism evidence="3">
    <name type="scientific">Darwinula stevensoni</name>
    <dbReference type="NCBI Taxonomy" id="69355"/>
    <lineage>
        <taxon>Eukaryota</taxon>
        <taxon>Metazoa</taxon>
        <taxon>Ecdysozoa</taxon>
        <taxon>Arthropoda</taxon>
        <taxon>Crustacea</taxon>
        <taxon>Oligostraca</taxon>
        <taxon>Ostracoda</taxon>
        <taxon>Podocopa</taxon>
        <taxon>Podocopida</taxon>
        <taxon>Darwinulocopina</taxon>
        <taxon>Darwinuloidea</taxon>
        <taxon>Darwinulidae</taxon>
        <taxon>Darwinula</taxon>
    </lineage>
</organism>
<proteinExistence type="predicted"/>
<dbReference type="GO" id="GO:0030686">
    <property type="term" value="C:90S preribosome"/>
    <property type="evidence" value="ECO:0007669"/>
    <property type="project" value="TreeGrafter"/>
</dbReference>
<keyword evidence="4" id="KW-1185">Reference proteome</keyword>
<evidence type="ECO:0000259" key="2">
    <source>
        <dbReference type="Pfam" id="PF13725"/>
    </source>
</evidence>
<dbReference type="AlphaFoldDB" id="A0A7R8X8S7"/>
<name>A0A7R8X8S7_9CRUS</name>
<dbReference type="GO" id="GO:0005730">
    <property type="term" value="C:nucleolus"/>
    <property type="evidence" value="ECO:0007669"/>
    <property type="project" value="TreeGrafter"/>
</dbReference>
<dbReference type="EMBL" id="CAJPEV010000392">
    <property type="protein sequence ID" value="CAG0884789.1"/>
    <property type="molecule type" value="Genomic_DNA"/>
</dbReference>
<dbReference type="Proteomes" id="UP000677054">
    <property type="component" value="Unassembled WGS sequence"/>
</dbReference>
<dbReference type="PANTHER" id="PTHR10925:SF5">
    <property type="entry name" value="RNA CYTIDINE ACETYLTRANSFERASE"/>
    <property type="match status" value="1"/>
</dbReference>
<dbReference type="GO" id="GO:0000049">
    <property type="term" value="F:tRNA binding"/>
    <property type="evidence" value="ECO:0007669"/>
    <property type="project" value="TreeGrafter"/>
</dbReference>
<dbReference type="GO" id="GO:1904812">
    <property type="term" value="P:rRNA acetylation involved in maturation of SSU-rRNA"/>
    <property type="evidence" value="ECO:0007669"/>
    <property type="project" value="TreeGrafter"/>
</dbReference>
<dbReference type="PANTHER" id="PTHR10925">
    <property type="entry name" value="N-ACETYLTRANSFERASE 10"/>
    <property type="match status" value="1"/>
</dbReference>
<gene>
    <name evidence="3" type="ORF">DSTB1V02_LOCUS3164</name>
</gene>
<accession>A0A7R8X8S7</accession>
<evidence type="ECO:0000313" key="4">
    <source>
        <dbReference type="Proteomes" id="UP000677054"/>
    </source>
</evidence>